<accession>A0AAJ0CAZ9</accession>
<feature type="signal peptide" evidence="1">
    <location>
        <begin position="1"/>
        <end position="27"/>
    </location>
</feature>
<protein>
    <recommendedName>
        <fullName evidence="4">Secreted protein</fullName>
    </recommendedName>
</protein>
<sequence>MWVGVMDMRGSSSLPLFVLLFFPFIRCGVTSLGGGHGWGRLGRAEMEKWLGGRMERSKGCAGRTSAVATSLVGLGEYSPRNAAMGCFDRVW</sequence>
<dbReference type="Proteomes" id="UP001244011">
    <property type="component" value="Unassembled WGS sequence"/>
</dbReference>
<comment type="caution">
    <text evidence="2">The sequence shown here is derived from an EMBL/GenBank/DDBJ whole genome shotgun (WGS) entry which is preliminary data.</text>
</comment>
<keyword evidence="3" id="KW-1185">Reference proteome</keyword>
<evidence type="ECO:0000256" key="1">
    <source>
        <dbReference type="SAM" id="SignalP"/>
    </source>
</evidence>
<proteinExistence type="predicted"/>
<reference evidence="2" key="1">
    <citation type="submission" date="2023-06" db="EMBL/GenBank/DDBJ databases">
        <title>Genome-scale phylogeny and comparative genomics of the fungal order Sordariales.</title>
        <authorList>
            <consortium name="Lawrence Berkeley National Laboratory"/>
            <person name="Hensen N."/>
            <person name="Bonometti L."/>
            <person name="Westerberg I."/>
            <person name="Brannstrom I.O."/>
            <person name="Guillou S."/>
            <person name="Cros-Aarteil S."/>
            <person name="Calhoun S."/>
            <person name="Haridas S."/>
            <person name="Kuo A."/>
            <person name="Mondo S."/>
            <person name="Pangilinan J."/>
            <person name="Riley R."/>
            <person name="Labutti K."/>
            <person name="Andreopoulos B."/>
            <person name="Lipzen A."/>
            <person name="Chen C."/>
            <person name="Yanf M."/>
            <person name="Daum C."/>
            <person name="Ng V."/>
            <person name="Clum A."/>
            <person name="Steindorff A."/>
            <person name="Ohm R."/>
            <person name="Martin F."/>
            <person name="Silar P."/>
            <person name="Natvig D."/>
            <person name="Lalanne C."/>
            <person name="Gautier V."/>
            <person name="Ament-Velasquez S.L."/>
            <person name="Kruys A."/>
            <person name="Hutchinson M.I."/>
            <person name="Powell A.J."/>
            <person name="Barry K."/>
            <person name="Miller A.N."/>
            <person name="Grigoriev I.V."/>
            <person name="Debuchy R."/>
            <person name="Gladieux P."/>
            <person name="Thoren M.H."/>
            <person name="Johannesson H."/>
        </authorList>
    </citation>
    <scope>NUCLEOTIDE SEQUENCE</scope>
    <source>
        <strain evidence="2">8032-3</strain>
    </source>
</reference>
<gene>
    <name evidence="2" type="ORF">QBC33DRAFT_525294</name>
</gene>
<organism evidence="2 3">
    <name type="scientific">Phialemonium atrogriseum</name>
    <dbReference type="NCBI Taxonomy" id="1093897"/>
    <lineage>
        <taxon>Eukaryota</taxon>
        <taxon>Fungi</taxon>
        <taxon>Dikarya</taxon>
        <taxon>Ascomycota</taxon>
        <taxon>Pezizomycotina</taxon>
        <taxon>Sordariomycetes</taxon>
        <taxon>Sordariomycetidae</taxon>
        <taxon>Cephalothecales</taxon>
        <taxon>Cephalothecaceae</taxon>
        <taxon>Phialemonium</taxon>
    </lineage>
</organism>
<dbReference type="GeneID" id="85309989"/>
<evidence type="ECO:0000313" key="2">
    <source>
        <dbReference type="EMBL" id="KAK1771967.1"/>
    </source>
</evidence>
<evidence type="ECO:0000313" key="3">
    <source>
        <dbReference type="Proteomes" id="UP001244011"/>
    </source>
</evidence>
<name>A0AAJ0CAZ9_9PEZI</name>
<evidence type="ECO:0008006" key="4">
    <source>
        <dbReference type="Google" id="ProtNLM"/>
    </source>
</evidence>
<dbReference type="RefSeq" id="XP_060288180.1">
    <property type="nucleotide sequence ID" value="XM_060426802.1"/>
</dbReference>
<dbReference type="AlphaFoldDB" id="A0AAJ0CAZ9"/>
<dbReference type="EMBL" id="MU838998">
    <property type="protein sequence ID" value="KAK1771967.1"/>
    <property type="molecule type" value="Genomic_DNA"/>
</dbReference>
<keyword evidence="1" id="KW-0732">Signal</keyword>
<feature type="chain" id="PRO_5042545615" description="Secreted protein" evidence="1">
    <location>
        <begin position="28"/>
        <end position="91"/>
    </location>
</feature>